<evidence type="ECO:0000313" key="1">
    <source>
        <dbReference type="EMBL" id="DAD28314.1"/>
    </source>
</evidence>
<proteinExistence type="predicted"/>
<accession>A0A822Y321</accession>
<dbReference type="EMBL" id="DUZY01000002">
    <property type="protein sequence ID" value="DAD28314.1"/>
    <property type="molecule type" value="Genomic_DNA"/>
</dbReference>
<keyword evidence="2" id="KW-1185">Reference proteome</keyword>
<organism evidence="1 2">
    <name type="scientific">Nelumbo nucifera</name>
    <name type="common">Sacred lotus</name>
    <dbReference type="NCBI Taxonomy" id="4432"/>
    <lineage>
        <taxon>Eukaryota</taxon>
        <taxon>Viridiplantae</taxon>
        <taxon>Streptophyta</taxon>
        <taxon>Embryophyta</taxon>
        <taxon>Tracheophyta</taxon>
        <taxon>Spermatophyta</taxon>
        <taxon>Magnoliopsida</taxon>
        <taxon>Proteales</taxon>
        <taxon>Nelumbonaceae</taxon>
        <taxon>Nelumbo</taxon>
    </lineage>
</organism>
<comment type="caution">
    <text evidence="1">The sequence shown here is derived from an EMBL/GenBank/DDBJ whole genome shotgun (WGS) entry which is preliminary data.</text>
</comment>
<dbReference type="Proteomes" id="UP000607653">
    <property type="component" value="Unassembled WGS sequence"/>
</dbReference>
<dbReference type="AlphaFoldDB" id="A0A822Y321"/>
<protein>
    <submittedName>
        <fullName evidence="1">Uncharacterized protein</fullName>
    </submittedName>
</protein>
<reference evidence="1 2" key="1">
    <citation type="journal article" date="2020" name="Mol. Biol. Evol.">
        <title>Distinct Expression and Methylation Patterns for Genes with Different Fates following a Single Whole-Genome Duplication in Flowering Plants.</title>
        <authorList>
            <person name="Shi T."/>
            <person name="Rahmani R.S."/>
            <person name="Gugger P.F."/>
            <person name="Wang M."/>
            <person name="Li H."/>
            <person name="Zhang Y."/>
            <person name="Li Z."/>
            <person name="Wang Q."/>
            <person name="Van de Peer Y."/>
            <person name="Marchal K."/>
            <person name="Chen J."/>
        </authorList>
    </citation>
    <scope>NUCLEOTIDE SEQUENCE [LARGE SCALE GENOMIC DNA]</scope>
    <source>
        <tissue evidence="1">Leaf</tissue>
    </source>
</reference>
<gene>
    <name evidence="1" type="ORF">HUJ06_029782</name>
</gene>
<sequence length="34" mass="3877">MKIATQTTPIPKALRLTIFLSTVEIWKFSPLSLM</sequence>
<name>A0A822Y321_NELNU</name>
<evidence type="ECO:0000313" key="2">
    <source>
        <dbReference type="Proteomes" id="UP000607653"/>
    </source>
</evidence>